<dbReference type="EMBL" id="SMKX01000025">
    <property type="protein sequence ID" value="TDD60381.1"/>
    <property type="molecule type" value="Genomic_DNA"/>
</dbReference>
<dbReference type="Proteomes" id="UP000295124">
    <property type="component" value="Unassembled WGS sequence"/>
</dbReference>
<dbReference type="RefSeq" id="WP_132167211.1">
    <property type="nucleotide sequence ID" value="NZ_SMKX01000025.1"/>
</dbReference>
<dbReference type="AlphaFoldDB" id="A0A4R4ZNC4"/>
<reference evidence="2 3" key="1">
    <citation type="submission" date="2019-03" db="EMBL/GenBank/DDBJ databases">
        <title>Draft genome sequences of novel Actinobacteria.</title>
        <authorList>
            <person name="Sahin N."/>
            <person name="Ay H."/>
            <person name="Saygin H."/>
        </authorList>
    </citation>
    <scope>NUCLEOTIDE SEQUENCE [LARGE SCALE GENOMIC DNA]</scope>
    <source>
        <strain evidence="2 3">JCM 13523</strain>
    </source>
</reference>
<feature type="transmembrane region" description="Helical" evidence="1">
    <location>
        <begin position="70"/>
        <end position="95"/>
    </location>
</feature>
<accession>A0A4R4ZNC4</accession>
<organism evidence="2 3">
    <name type="scientific">Kribbella antibiotica</name>
    <dbReference type="NCBI Taxonomy" id="190195"/>
    <lineage>
        <taxon>Bacteria</taxon>
        <taxon>Bacillati</taxon>
        <taxon>Actinomycetota</taxon>
        <taxon>Actinomycetes</taxon>
        <taxon>Propionibacteriales</taxon>
        <taxon>Kribbellaceae</taxon>
        <taxon>Kribbella</taxon>
    </lineage>
</organism>
<protein>
    <submittedName>
        <fullName evidence="2">Uncharacterized protein</fullName>
    </submittedName>
</protein>
<evidence type="ECO:0000313" key="2">
    <source>
        <dbReference type="EMBL" id="TDD60381.1"/>
    </source>
</evidence>
<name>A0A4R4ZNC4_9ACTN</name>
<gene>
    <name evidence="2" type="ORF">E1263_11435</name>
</gene>
<keyword evidence="1" id="KW-0812">Transmembrane</keyword>
<evidence type="ECO:0000313" key="3">
    <source>
        <dbReference type="Proteomes" id="UP000295124"/>
    </source>
</evidence>
<sequence>MWLVAAAAALQKELGWARHGVEVLARSAIAFPPLEVLAMVAAGSGEAWKVTLAGGEKRWQGGRGYCRARLTLAAALVALFVAALSTGRGFVGWVVGVNK</sequence>
<keyword evidence="3" id="KW-1185">Reference proteome</keyword>
<evidence type="ECO:0000256" key="1">
    <source>
        <dbReference type="SAM" id="Phobius"/>
    </source>
</evidence>
<comment type="caution">
    <text evidence="2">The sequence shown here is derived from an EMBL/GenBank/DDBJ whole genome shotgun (WGS) entry which is preliminary data.</text>
</comment>
<keyword evidence="1" id="KW-0472">Membrane</keyword>
<proteinExistence type="predicted"/>
<keyword evidence="1" id="KW-1133">Transmembrane helix</keyword>